<dbReference type="Pfam" id="PF04087">
    <property type="entry name" value="DUF389"/>
    <property type="match status" value="1"/>
</dbReference>
<dbReference type="HOGENOM" id="CLU_032897_0_0_9"/>
<dbReference type="OrthoDB" id="9790659at2"/>
<feature type="transmembrane region" description="Helical" evidence="1">
    <location>
        <begin position="120"/>
        <end position="137"/>
    </location>
</feature>
<feature type="transmembrane region" description="Helical" evidence="1">
    <location>
        <begin position="144"/>
        <end position="165"/>
    </location>
</feature>
<proteinExistence type="predicted"/>
<protein>
    <recommendedName>
        <fullName evidence="4">DUF389 domain-containing protein</fullName>
    </recommendedName>
</protein>
<feature type="transmembrane region" description="Helical" evidence="1">
    <location>
        <begin position="83"/>
        <end position="100"/>
    </location>
</feature>
<dbReference type="PANTHER" id="PTHR20992:SF9">
    <property type="entry name" value="AT15442P-RELATED"/>
    <property type="match status" value="1"/>
</dbReference>
<keyword evidence="1" id="KW-0472">Membrane</keyword>
<feature type="transmembrane region" description="Helical" evidence="1">
    <location>
        <begin position="48"/>
        <end position="71"/>
    </location>
</feature>
<dbReference type="Proteomes" id="UP000030647">
    <property type="component" value="Unassembled WGS sequence"/>
</dbReference>
<dbReference type="PROSITE" id="PS51257">
    <property type="entry name" value="PROKAR_LIPOPROTEIN"/>
    <property type="match status" value="1"/>
</dbReference>
<dbReference type="eggNOG" id="COG1808">
    <property type="taxonomic scope" value="Bacteria"/>
</dbReference>
<dbReference type="PANTHER" id="PTHR20992">
    <property type="entry name" value="AT15442P-RELATED"/>
    <property type="match status" value="1"/>
</dbReference>
<dbReference type="AlphaFoldDB" id="U4THW0"/>
<dbReference type="RefSeq" id="WP_022530355.1">
    <property type="nucleotide sequence ID" value="NZ_KI271599.1"/>
</dbReference>
<dbReference type="STRING" id="1231336.L248_1023"/>
<organism evidence="2 3">
    <name type="scientific">Schleiferilactobacillus shenzhenensis LY-73</name>
    <dbReference type="NCBI Taxonomy" id="1231336"/>
    <lineage>
        <taxon>Bacteria</taxon>
        <taxon>Bacillati</taxon>
        <taxon>Bacillota</taxon>
        <taxon>Bacilli</taxon>
        <taxon>Lactobacillales</taxon>
        <taxon>Lactobacillaceae</taxon>
        <taxon>Schleiferilactobacillus</taxon>
    </lineage>
</organism>
<dbReference type="InterPro" id="IPR005240">
    <property type="entry name" value="DUF389"/>
</dbReference>
<keyword evidence="1" id="KW-1133">Transmembrane helix</keyword>
<feature type="transmembrane region" description="Helical" evidence="1">
    <location>
        <begin position="177"/>
        <end position="198"/>
    </location>
</feature>
<keyword evidence="1" id="KW-0812">Transmembrane</keyword>
<name>U4THW0_9LACO</name>
<dbReference type="EMBL" id="KI271599">
    <property type="protein sequence ID" value="ERL64361.1"/>
    <property type="molecule type" value="Genomic_DNA"/>
</dbReference>
<reference evidence="3" key="1">
    <citation type="journal article" date="2013" name="Genome Announc.">
        <title>Whole-Genome Sequencing of Lactobacillus shenzhenensis Strain LY-73T.</title>
        <authorList>
            <person name="Lin Z."/>
            <person name="Liu Z."/>
            <person name="Yang R."/>
            <person name="Zou Y."/>
            <person name="Wan D."/>
            <person name="Chen J."/>
            <person name="Guo M."/>
            <person name="Zhao J."/>
            <person name="Fang C."/>
            <person name="Yang R."/>
            <person name="Liu F."/>
        </authorList>
    </citation>
    <scope>NUCLEOTIDE SEQUENCE [LARGE SCALE GENOMIC DNA]</scope>
    <source>
        <strain evidence="3">LY-73</strain>
    </source>
</reference>
<gene>
    <name evidence="2" type="ORF">L248_1023</name>
</gene>
<keyword evidence="3" id="KW-1185">Reference proteome</keyword>
<feature type="transmembrane region" description="Helical" evidence="1">
    <location>
        <begin position="214"/>
        <end position="235"/>
    </location>
</feature>
<accession>U4THW0</accession>
<evidence type="ECO:0008006" key="4">
    <source>
        <dbReference type="Google" id="ProtNLM"/>
    </source>
</evidence>
<evidence type="ECO:0000313" key="3">
    <source>
        <dbReference type="Proteomes" id="UP000030647"/>
    </source>
</evidence>
<evidence type="ECO:0000256" key="1">
    <source>
        <dbReference type="SAM" id="Phobius"/>
    </source>
</evidence>
<evidence type="ECO:0000313" key="2">
    <source>
        <dbReference type="EMBL" id="ERL64361.1"/>
    </source>
</evidence>
<feature type="transmembrane region" description="Helical" evidence="1">
    <location>
        <begin position="21"/>
        <end position="42"/>
    </location>
</feature>
<sequence>MEEKAAVNLTFLNRNVRADLNLAWPNAVILACAIMVACVGLNMNSTPVVIGAMLLSPLMSPIVGVGFGIAVSDAPLIARAVRLFLVEVAIAVVASTLYFALSPLKEASQQLIARTAPTLWDVLIALFGGLAGVIGSAKKEGGNVIPGVAIATALMPPLCTVGYGLSQQNWTYVGGAAYLFLINSFFIGLATTAGTVYFRLRSGQKLAISWRRQLLVLAAAVIVAIPSLISASGIIRQSYDAAQVNQFVEANLSDEYVASQDVKDDTITLSLIGSRLSKDQISRLEKMLPAYHLEGYQLNVRQLNSGDYMTTAEFKTYMQQAAQSSSAPAAAASTAVPTDLTSLQAQLLKDYPQQIEQLYVGRVADRTGQTKNLAAITLTAAGRQDQAAIQKRAQALAKKAGLTLTVRFFPPATK</sequence>